<evidence type="ECO:0000256" key="1">
    <source>
        <dbReference type="SAM" id="SignalP"/>
    </source>
</evidence>
<dbReference type="AlphaFoldDB" id="A0A816TTH5"/>
<proteinExistence type="predicted"/>
<organism evidence="3 4">
    <name type="scientific">Rotaria magnacalcarata</name>
    <dbReference type="NCBI Taxonomy" id="392030"/>
    <lineage>
        <taxon>Eukaryota</taxon>
        <taxon>Metazoa</taxon>
        <taxon>Spiralia</taxon>
        <taxon>Gnathifera</taxon>
        <taxon>Rotifera</taxon>
        <taxon>Eurotatoria</taxon>
        <taxon>Bdelloidea</taxon>
        <taxon>Philodinida</taxon>
        <taxon>Philodinidae</taxon>
        <taxon>Rotaria</taxon>
    </lineage>
</organism>
<accession>A0A816TTH5</accession>
<reference evidence="3" key="1">
    <citation type="submission" date="2021-02" db="EMBL/GenBank/DDBJ databases">
        <authorList>
            <person name="Nowell W R."/>
        </authorList>
    </citation>
    <scope>NUCLEOTIDE SEQUENCE</scope>
</reference>
<keyword evidence="1" id="KW-0732">Signal</keyword>
<sequence>MAMRSFILLCFLFCLIHPNPIDENLKSYKIFRHRNVNIMNGKSADILFKEFYLNEKQQNDINTRMKRSKVSVELRPVEGPINIEQLPAMLAARNVKRYPYSQHDDPAIIGR</sequence>
<comment type="caution">
    <text evidence="3">The sequence shown here is derived from an EMBL/GenBank/DDBJ whole genome shotgun (WGS) entry which is preliminary data.</text>
</comment>
<feature type="chain" id="PRO_5035611467" evidence="1">
    <location>
        <begin position="19"/>
        <end position="111"/>
    </location>
</feature>
<gene>
    <name evidence="2" type="ORF">KQP761_LOCUS14987</name>
    <name evidence="3" type="ORF">MBJ925_LOCUS21281</name>
</gene>
<dbReference type="OrthoDB" id="10006319at2759"/>
<protein>
    <submittedName>
        <fullName evidence="3">Uncharacterized protein</fullName>
    </submittedName>
</protein>
<name>A0A816TTH5_9BILA</name>
<evidence type="ECO:0000313" key="2">
    <source>
        <dbReference type="EMBL" id="CAF1507827.1"/>
    </source>
</evidence>
<evidence type="ECO:0000313" key="4">
    <source>
        <dbReference type="Proteomes" id="UP000663824"/>
    </source>
</evidence>
<dbReference type="EMBL" id="CAJNRE010010723">
    <property type="protein sequence ID" value="CAF2095297.1"/>
    <property type="molecule type" value="Genomic_DNA"/>
</dbReference>
<feature type="signal peptide" evidence="1">
    <location>
        <begin position="1"/>
        <end position="18"/>
    </location>
</feature>
<dbReference type="Proteomes" id="UP000663834">
    <property type="component" value="Unassembled WGS sequence"/>
</dbReference>
<dbReference type="Proteomes" id="UP000663824">
    <property type="component" value="Unassembled WGS sequence"/>
</dbReference>
<dbReference type="EMBL" id="CAJNOW010007223">
    <property type="protein sequence ID" value="CAF1507827.1"/>
    <property type="molecule type" value="Genomic_DNA"/>
</dbReference>
<evidence type="ECO:0000313" key="3">
    <source>
        <dbReference type="EMBL" id="CAF2095297.1"/>
    </source>
</evidence>